<keyword evidence="7 8" id="KW-0407">Ion channel</keyword>
<comment type="subcellular location">
    <subcellularLocation>
        <location evidence="1">Membrane</location>
        <topology evidence="1">Multi-pass membrane protein</topology>
    </subcellularLocation>
</comment>
<dbReference type="Gene3D" id="1.10.287.70">
    <property type="match status" value="1"/>
</dbReference>
<feature type="compositionally biased region" description="Low complexity" evidence="9">
    <location>
        <begin position="130"/>
        <end position="151"/>
    </location>
</feature>
<sequence>MEFVNGELQSSGNVKEVISSRKPAQRKPVPLSVTANTNSTDKSPQQVQQQQQQQEQHNPKQDSTKATVESETVQSTSQQTQQRENRNQQSKQEIEYQNLQSSTLESQSHAQSKVHSRITKKPKPQVRILQKQQHQQQQYLHQVQQTQQHQQKLPDATPQILAKSPSNLSATSKPHLQFIVNSPTDQNIHQPAKRPRSCCYTCCCCCCSSDSSTDSHSKASASQRPQGSRGVMEPGDDASHIASLTHVKHREPKGWQICKKFLTFIFSQVGMCAIVVGYSIMGGFLFRWLESSSELVQRLDIHSARRESVSELWNLTEELNILYEKNWTMMADKIFLRFQEHVYQAVKSGGWDGRDVDVAEMKWSFAGSLLYSITVITTIGYGHITPKTDLGKLVTIFYALFGIPLTLLCLSNIGSAFAHCFRFLYFHLCKSLACVGCTPPSTYSTSKSNAKNNIGQNDRRQEMAAYSGVVVYPNSNKASSEVNSRGRGGEILKDVEDPEDRALTSRSKAKKRAKKQPVNVTTEKVNTAEVRVPVTISLIIMALYIFGGAVLFSLWETEWTYLLGAYFCFITLSTIGFGDYVFGVGSDFATNEKTIICALYLVLGLSIIAMCFNLMQEEVRAKSRWLGMKIGIIDDESHGG</sequence>
<dbReference type="AlphaFoldDB" id="A0AAV4DHE6"/>
<feature type="region of interest" description="Disordered" evidence="9">
    <location>
        <begin position="210"/>
        <end position="236"/>
    </location>
</feature>
<evidence type="ECO:0000256" key="5">
    <source>
        <dbReference type="ARBA" id="ARBA00023065"/>
    </source>
</evidence>
<keyword evidence="13" id="KW-1185">Reference proteome</keyword>
<feature type="domain" description="Potassium channel" evidence="11">
    <location>
        <begin position="361"/>
        <end position="417"/>
    </location>
</feature>
<evidence type="ECO:0000313" key="12">
    <source>
        <dbReference type="EMBL" id="GFO43276.1"/>
    </source>
</evidence>
<feature type="domain" description="Potassium channel" evidence="11">
    <location>
        <begin position="540"/>
        <end position="619"/>
    </location>
</feature>
<feature type="compositionally biased region" description="Low complexity" evidence="9">
    <location>
        <begin position="67"/>
        <end position="90"/>
    </location>
</feature>
<dbReference type="GO" id="GO:0022841">
    <property type="term" value="F:potassium ion leak channel activity"/>
    <property type="evidence" value="ECO:0007669"/>
    <property type="project" value="TreeGrafter"/>
</dbReference>
<feature type="compositionally biased region" description="Polar residues" evidence="9">
    <location>
        <begin position="33"/>
        <end position="44"/>
    </location>
</feature>
<keyword evidence="6 10" id="KW-0472">Membrane</keyword>
<evidence type="ECO:0000256" key="4">
    <source>
        <dbReference type="ARBA" id="ARBA00022989"/>
    </source>
</evidence>
<dbReference type="InterPro" id="IPR003280">
    <property type="entry name" value="2pore_dom_K_chnl"/>
</dbReference>
<dbReference type="Proteomes" id="UP000735302">
    <property type="component" value="Unassembled WGS sequence"/>
</dbReference>
<feature type="compositionally biased region" description="Low complexity" evidence="9">
    <location>
        <begin position="45"/>
        <end position="56"/>
    </location>
</feature>
<feature type="compositionally biased region" description="Polar residues" evidence="9">
    <location>
        <begin position="95"/>
        <end position="111"/>
    </location>
</feature>
<feature type="transmembrane region" description="Helical" evidence="10">
    <location>
        <begin position="561"/>
        <end position="582"/>
    </location>
</feature>
<dbReference type="GO" id="GO:0030322">
    <property type="term" value="P:stabilization of membrane potential"/>
    <property type="evidence" value="ECO:0007669"/>
    <property type="project" value="TreeGrafter"/>
</dbReference>
<evidence type="ECO:0000256" key="10">
    <source>
        <dbReference type="SAM" id="Phobius"/>
    </source>
</evidence>
<feature type="transmembrane region" description="Helical" evidence="10">
    <location>
        <begin position="363"/>
        <end position="384"/>
    </location>
</feature>
<keyword evidence="4 10" id="KW-1133">Transmembrane helix</keyword>
<dbReference type="PANTHER" id="PTHR11003:SF334">
    <property type="entry name" value="FI03418P"/>
    <property type="match status" value="1"/>
</dbReference>
<comment type="similarity">
    <text evidence="8">Belongs to the two pore domain potassium channel (TC 1.A.1.8) family.</text>
</comment>
<dbReference type="SUPFAM" id="SSF81324">
    <property type="entry name" value="Voltage-gated potassium channels"/>
    <property type="match status" value="2"/>
</dbReference>
<evidence type="ECO:0000256" key="2">
    <source>
        <dbReference type="ARBA" id="ARBA00022448"/>
    </source>
</evidence>
<evidence type="ECO:0000313" key="13">
    <source>
        <dbReference type="Proteomes" id="UP000735302"/>
    </source>
</evidence>
<keyword evidence="5 8" id="KW-0406">Ion transport</keyword>
<evidence type="ECO:0000256" key="8">
    <source>
        <dbReference type="RuleBase" id="RU003857"/>
    </source>
</evidence>
<reference evidence="12 13" key="1">
    <citation type="journal article" date="2021" name="Elife">
        <title>Chloroplast acquisition without the gene transfer in kleptoplastic sea slugs, Plakobranchus ocellatus.</title>
        <authorList>
            <person name="Maeda T."/>
            <person name="Takahashi S."/>
            <person name="Yoshida T."/>
            <person name="Shimamura S."/>
            <person name="Takaki Y."/>
            <person name="Nagai Y."/>
            <person name="Toyoda A."/>
            <person name="Suzuki Y."/>
            <person name="Arimoto A."/>
            <person name="Ishii H."/>
            <person name="Satoh N."/>
            <person name="Nishiyama T."/>
            <person name="Hasebe M."/>
            <person name="Maruyama T."/>
            <person name="Minagawa J."/>
            <person name="Obokata J."/>
            <person name="Shigenobu S."/>
        </authorList>
    </citation>
    <scope>NUCLEOTIDE SEQUENCE [LARGE SCALE GENOMIC DNA]</scope>
</reference>
<evidence type="ECO:0000256" key="3">
    <source>
        <dbReference type="ARBA" id="ARBA00022692"/>
    </source>
</evidence>
<dbReference type="GO" id="GO:0005886">
    <property type="term" value="C:plasma membrane"/>
    <property type="evidence" value="ECO:0007669"/>
    <property type="project" value="TreeGrafter"/>
</dbReference>
<dbReference type="GO" id="GO:0015271">
    <property type="term" value="F:outward rectifier potassium channel activity"/>
    <property type="evidence" value="ECO:0007669"/>
    <property type="project" value="TreeGrafter"/>
</dbReference>
<evidence type="ECO:0000259" key="11">
    <source>
        <dbReference type="Pfam" id="PF07885"/>
    </source>
</evidence>
<feature type="region of interest" description="Disordered" evidence="9">
    <location>
        <begin position="1"/>
        <end position="154"/>
    </location>
</feature>
<feature type="compositionally biased region" description="Low complexity" evidence="9">
    <location>
        <begin position="210"/>
        <end position="222"/>
    </location>
</feature>
<dbReference type="PANTHER" id="PTHR11003">
    <property type="entry name" value="POTASSIUM CHANNEL, SUBFAMILY K"/>
    <property type="match status" value="1"/>
</dbReference>
<keyword evidence="2 8" id="KW-0813">Transport</keyword>
<dbReference type="PRINTS" id="PR01333">
    <property type="entry name" value="2POREKCHANEL"/>
</dbReference>
<protein>
    <submittedName>
        <fullName evidence="12">Two pore potassium channel protein sup-9</fullName>
    </submittedName>
</protein>
<dbReference type="Pfam" id="PF07885">
    <property type="entry name" value="Ion_trans_2"/>
    <property type="match status" value="2"/>
</dbReference>
<dbReference type="EMBL" id="BLXT01007857">
    <property type="protein sequence ID" value="GFO43276.1"/>
    <property type="molecule type" value="Genomic_DNA"/>
</dbReference>
<keyword evidence="3 8" id="KW-0812">Transmembrane</keyword>
<feature type="transmembrane region" description="Helical" evidence="10">
    <location>
        <begin position="396"/>
        <end position="421"/>
    </location>
</feature>
<comment type="caution">
    <text evidence="12">The sequence shown here is derived from an EMBL/GenBank/DDBJ whole genome shotgun (WGS) entry which is preliminary data.</text>
</comment>
<feature type="compositionally biased region" description="Basic residues" evidence="9">
    <location>
        <begin position="112"/>
        <end position="124"/>
    </location>
</feature>
<organism evidence="12 13">
    <name type="scientific">Plakobranchus ocellatus</name>
    <dbReference type="NCBI Taxonomy" id="259542"/>
    <lineage>
        <taxon>Eukaryota</taxon>
        <taxon>Metazoa</taxon>
        <taxon>Spiralia</taxon>
        <taxon>Lophotrochozoa</taxon>
        <taxon>Mollusca</taxon>
        <taxon>Gastropoda</taxon>
        <taxon>Heterobranchia</taxon>
        <taxon>Euthyneura</taxon>
        <taxon>Panpulmonata</taxon>
        <taxon>Sacoglossa</taxon>
        <taxon>Placobranchoidea</taxon>
        <taxon>Plakobranchidae</taxon>
        <taxon>Plakobranchus</taxon>
    </lineage>
</organism>
<accession>A0AAV4DHE6</accession>
<feature type="transmembrane region" description="Helical" evidence="10">
    <location>
        <begin position="261"/>
        <end position="289"/>
    </location>
</feature>
<gene>
    <name evidence="12" type="ORF">PoB_006978100</name>
</gene>
<proteinExistence type="inferred from homology"/>
<evidence type="ECO:0000256" key="7">
    <source>
        <dbReference type="ARBA" id="ARBA00023303"/>
    </source>
</evidence>
<evidence type="ECO:0000256" key="9">
    <source>
        <dbReference type="SAM" id="MobiDB-lite"/>
    </source>
</evidence>
<feature type="transmembrane region" description="Helical" evidence="10">
    <location>
        <begin position="594"/>
        <end position="615"/>
    </location>
</feature>
<evidence type="ECO:0000256" key="1">
    <source>
        <dbReference type="ARBA" id="ARBA00004141"/>
    </source>
</evidence>
<evidence type="ECO:0000256" key="6">
    <source>
        <dbReference type="ARBA" id="ARBA00023136"/>
    </source>
</evidence>
<dbReference type="InterPro" id="IPR013099">
    <property type="entry name" value="K_chnl_dom"/>
</dbReference>
<name>A0AAV4DHE6_9GAST</name>
<feature type="transmembrane region" description="Helical" evidence="10">
    <location>
        <begin position="534"/>
        <end position="555"/>
    </location>
</feature>